<evidence type="ECO:0000313" key="3">
    <source>
        <dbReference type="EMBL" id="TGX52215.1"/>
    </source>
</evidence>
<organism evidence="3 4">
    <name type="scientific">Sphingomonas gei</name>
    <dbReference type="NCBI Taxonomy" id="1395960"/>
    <lineage>
        <taxon>Bacteria</taxon>
        <taxon>Pseudomonadati</taxon>
        <taxon>Pseudomonadota</taxon>
        <taxon>Alphaproteobacteria</taxon>
        <taxon>Sphingomonadales</taxon>
        <taxon>Sphingomonadaceae</taxon>
        <taxon>Sphingomonas</taxon>
    </lineage>
</organism>
<reference evidence="3 4" key="1">
    <citation type="submission" date="2019-04" db="EMBL/GenBank/DDBJ databases">
        <title>Sphingomonas psychrotolerans sp. nov., isolated from soil in the Tianshan Mountains, Xinjiang, China.</title>
        <authorList>
            <person name="Luo Y."/>
            <person name="Sheng H."/>
        </authorList>
    </citation>
    <scope>NUCLEOTIDE SEQUENCE [LARGE SCALE GENOMIC DNA]</scope>
    <source>
        <strain evidence="3 4">ZFGT-11</strain>
    </source>
</reference>
<name>A0A4S1X930_9SPHN</name>
<feature type="chain" id="PRO_5020542434" description="Cadherin domain-containing protein" evidence="1">
    <location>
        <begin position="28"/>
        <end position="499"/>
    </location>
</feature>
<dbReference type="Gene3D" id="2.120.10.30">
    <property type="entry name" value="TolB, C-terminal domain"/>
    <property type="match status" value="1"/>
</dbReference>
<keyword evidence="4" id="KW-1185">Reference proteome</keyword>
<sequence length="499" mass="52374">MNSQCLRSVNSRLLPVFVSLVMLSACDGDGGSMPTPTPSPSPVNMAPEFTSAATSNVPEGQTAPFYNVVAVGPQGTAVSYSISGGADSARFSINATSGALSFNAAPNFEAPADADGNNIYVVHLSASDGALTSAPFVLSVTVTDDRGSAVRARQVGSGFTDVRQINAVPDSSGRRLFVVERGGLVRLLNPISGAIAATPFLDVSASLASATDRGLQGFALAPDFATSGTFYIAFFNSANAVEVRRYQTLPGNRDQADPTTADTIMLLPHAADGFPGTWIGFDNNGMLFVANPLLGGQPLDGKILRINPAGDAFPGNPDRDYTIPADNPEPAGVTPEAWVHNIWNVRGASVDPITNTLWIADQTIRAPTYYRVAPGDKGKTAEPGSFCQMTDSMMPQPVGTIRWRRDYTLCASPLGAIGSTGGHVYRGPVEALQGTYFWGYRFGSVGIASFNLAAQASLPFPAGSSFANVQEVINAWGEDQSRNLYVVTNAGQVFILEGA</sequence>
<accession>A0A4S1X930</accession>
<dbReference type="AlphaFoldDB" id="A0A4S1X930"/>
<dbReference type="GO" id="GO:0007156">
    <property type="term" value="P:homophilic cell adhesion via plasma membrane adhesion molecules"/>
    <property type="evidence" value="ECO:0007669"/>
    <property type="project" value="InterPro"/>
</dbReference>
<dbReference type="Gene3D" id="2.60.40.60">
    <property type="entry name" value="Cadherins"/>
    <property type="match status" value="1"/>
</dbReference>
<dbReference type="InterPro" id="IPR011041">
    <property type="entry name" value="Quinoprot_gluc/sorb_DH_b-prop"/>
</dbReference>
<dbReference type="PROSITE" id="PS50268">
    <property type="entry name" value="CADHERIN_2"/>
    <property type="match status" value="1"/>
</dbReference>
<feature type="signal peptide" evidence="1">
    <location>
        <begin position="1"/>
        <end position="27"/>
    </location>
</feature>
<dbReference type="GO" id="GO:0016020">
    <property type="term" value="C:membrane"/>
    <property type="evidence" value="ECO:0007669"/>
    <property type="project" value="InterPro"/>
</dbReference>
<evidence type="ECO:0000256" key="1">
    <source>
        <dbReference type="SAM" id="SignalP"/>
    </source>
</evidence>
<keyword evidence="1" id="KW-0732">Signal</keyword>
<dbReference type="Proteomes" id="UP000306147">
    <property type="component" value="Unassembled WGS sequence"/>
</dbReference>
<dbReference type="OrthoDB" id="9773411at2"/>
<dbReference type="InterPro" id="IPR015919">
    <property type="entry name" value="Cadherin-like_sf"/>
</dbReference>
<dbReference type="Pfam" id="PF07995">
    <property type="entry name" value="GSDH"/>
    <property type="match status" value="1"/>
</dbReference>
<dbReference type="InterPro" id="IPR002126">
    <property type="entry name" value="Cadherin-like_dom"/>
</dbReference>
<comment type="caution">
    <text evidence="3">The sequence shown here is derived from an EMBL/GenBank/DDBJ whole genome shotgun (WGS) entry which is preliminary data.</text>
</comment>
<dbReference type="EMBL" id="SRXT01000006">
    <property type="protein sequence ID" value="TGX52215.1"/>
    <property type="molecule type" value="Genomic_DNA"/>
</dbReference>
<dbReference type="SUPFAM" id="SSF50952">
    <property type="entry name" value="Soluble quinoprotein glucose dehydrogenase"/>
    <property type="match status" value="1"/>
</dbReference>
<evidence type="ECO:0000259" key="2">
    <source>
        <dbReference type="PROSITE" id="PS50268"/>
    </source>
</evidence>
<dbReference type="InterPro" id="IPR012938">
    <property type="entry name" value="Glc/Sorbosone_DH"/>
</dbReference>
<dbReference type="RefSeq" id="WP_135964758.1">
    <property type="nucleotide sequence ID" value="NZ_SRXT01000006.1"/>
</dbReference>
<proteinExistence type="predicted"/>
<dbReference type="PANTHER" id="PTHR19328">
    <property type="entry name" value="HEDGEHOG-INTERACTING PROTEIN"/>
    <property type="match status" value="1"/>
</dbReference>
<dbReference type="SUPFAM" id="SSF49313">
    <property type="entry name" value="Cadherin-like"/>
    <property type="match status" value="1"/>
</dbReference>
<dbReference type="CDD" id="cd11304">
    <property type="entry name" value="Cadherin_repeat"/>
    <property type="match status" value="1"/>
</dbReference>
<evidence type="ECO:0000313" key="4">
    <source>
        <dbReference type="Proteomes" id="UP000306147"/>
    </source>
</evidence>
<feature type="domain" description="Cadherin" evidence="2">
    <location>
        <begin position="45"/>
        <end position="159"/>
    </location>
</feature>
<dbReference type="PROSITE" id="PS51257">
    <property type="entry name" value="PROKAR_LIPOPROTEIN"/>
    <property type="match status" value="1"/>
</dbReference>
<dbReference type="GO" id="GO:0005509">
    <property type="term" value="F:calcium ion binding"/>
    <property type="evidence" value="ECO:0007669"/>
    <property type="project" value="InterPro"/>
</dbReference>
<gene>
    <name evidence="3" type="ORF">E5A73_15545</name>
</gene>
<dbReference type="PANTHER" id="PTHR19328:SF13">
    <property type="entry name" value="HIPL1 PROTEIN"/>
    <property type="match status" value="1"/>
</dbReference>
<dbReference type="InterPro" id="IPR011042">
    <property type="entry name" value="6-blade_b-propeller_TolB-like"/>
</dbReference>
<protein>
    <recommendedName>
        <fullName evidence="2">Cadherin domain-containing protein</fullName>
    </recommendedName>
</protein>